<organism evidence="4 5">
    <name type="scientific">Smittium simulii</name>
    <dbReference type="NCBI Taxonomy" id="133385"/>
    <lineage>
        <taxon>Eukaryota</taxon>
        <taxon>Fungi</taxon>
        <taxon>Fungi incertae sedis</taxon>
        <taxon>Zoopagomycota</taxon>
        <taxon>Kickxellomycotina</taxon>
        <taxon>Harpellomycetes</taxon>
        <taxon>Harpellales</taxon>
        <taxon>Legeriomycetaceae</taxon>
        <taxon>Smittium</taxon>
    </lineage>
</organism>
<feature type="domain" description="PH" evidence="3">
    <location>
        <begin position="323"/>
        <end position="423"/>
    </location>
</feature>
<keyword evidence="5" id="KW-1185">Reference proteome</keyword>
<dbReference type="SUPFAM" id="SSF50729">
    <property type="entry name" value="PH domain-like"/>
    <property type="match status" value="2"/>
</dbReference>
<dbReference type="InterPro" id="IPR001849">
    <property type="entry name" value="PH_domain"/>
</dbReference>
<dbReference type="PANTHER" id="PTHR23180:SF160">
    <property type="entry name" value="ADP-RIBOSYLATION FACTOR GTPASE-ACTIVATING PROTEIN EFFECTOR PROTEIN 1"/>
    <property type="match status" value="1"/>
</dbReference>
<dbReference type="Pfam" id="PF00169">
    <property type="entry name" value="PH"/>
    <property type="match status" value="2"/>
</dbReference>
<dbReference type="Gene3D" id="2.30.29.30">
    <property type="entry name" value="Pleckstrin-homology domain (PH domain)/Phosphotyrosine-binding domain (PTB)"/>
    <property type="match status" value="2"/>
</dbReference>
<dbReference type="InterPro" id="IPR045258">
    <property type="entry name" value="ACAP1/2/3-like"/>
</dbReference>
<evidence type="ECO:0000256" key="1">
    <source>
        <dbReference type="ARBA" id="ARBA00022723"/>
    </source>
</evidence>
<keyword evidence="2" id="KW-0862">Zinc</keyword>
<accession>A0A2T9YQD3</accession>
<comment type="caution">
    <text evidence="4">The sequence shown here is derived from an EMBL/GenBank/DDBJ whole genome shotgun (WGS) entry which is preliminary data.</text>
</comment>
<dbReference type="SMART" id="SM00233">
    <property type="entry name" value="PH"/>
    <property type="match status" value="2"/>
</dbReference>
<keyword evidence="1" id="KW-0479">Metal-binding</keyword>
<gene>
    <name evidence="4" type="ORF">BB561_002525</name>
</gene>
<evidence type="ECO:0000259" key="3">
    <source>
        <dbReference type="PROSITE" id="PS50003"/>
    </source>
</evidence>
<dbReference type="PANTHER" id="PTHR23180">
    <property type="entry name" value="CENTAURIN/ARF"/>
    <property type="match status" value="1"/>
</dbReference>
<proteinExistence type="predicted"/>
<dbReference type="PROSITE" id="PS50003">
    <property type="entry name" value="PH_DOMAIN"/>
    <property type="match status" value="2"/>
</dbReference>
<dbReference type="EMBL" id="MBFR01000089">
    <property type="protein sequence ID" value="PVU94464.1"/>
    <property type="molecule type" value="Genomic_DNA"/>
</dbReference>
<sequence>MSTIIQQQQASSRIDSANIPVRASLAIPQRVSKLQDNRTASLLDELKIVNAVDVKLEKEKQLKNGFLKYSKAAKNNNWKKAWCVARVNVLAFYKCEKEYSILHMIKTADIIHIELIEEDATKSSFKIISIEDTFLFKTINQTTRDLWVEALYKAIDIMSKFENSRAPSARDVKVTITKNPTYIDFDNNNPNASKKNSLAFSSSFNYPDNPKTILSSSNILPHIPDFNTVSNDNSKPNMAAQTKKISLAYSFLPSTSQFNSAAKRSLSVSKNQKSHSDDEFKPYPDDILNLRNSNFYSNARASYDPQLNSPRLVTIQLQLANEAQIKSGYLFKKCKLNRWNARWFVLRSNSLTYYKNNNEYKVSQLLTPSNINSVQLQNSLPGKSHPKANFCIKISTNKRNYWLSHQDDLCIKEWAQAIQDWIEN</sequence>
<dbReference type="GO" id="GO:0005096">
    <property type="term" value="F:GTPase activator activity"/>
    <property type="evidence" value="ECO:0007669"/>
    <property type="project" value="InterPro"/>
</dbReference>
<dbReference type="Proteomes" id="UP000245383">
    <property type="component" value="Unassembled WGS sequence"/>
</dbReference>
<dbReference type="OrthoDB" id="2157866at2759"/>
<dbReference type="AlphaFoldDB" id="A0A2T9YQD3"/>
<evidence type="ECO:0000256" key="2">
    <source>
        <dbReference type="ARBA" id="ARBA00022833"/>
    </source>
</evidence>
<name>A0A2T9YQD3_9FUNG</name>
<dbReference type="InterPro" id="IPR011993">
    <property type="entry name" value="PH-like_dom_sf"/>
</dbReference>
<reference evidence="4 5" key="1">
    <citation type="journal article" date="2018" name="MBio">
        <title>Comparative Genomics Reveals the Core Gene Toolbox for the Fungus-Insect Symbiosis.</title>
        <authorList>
            <person name="Wang Y."/>
            <person name="Stata M."/>
            <person name="Wang W."/>
            <person name="Stajich J.E."/>
            <person name="White M.M."/>
            <person name="Moncalvo J.M."/>
        </authorList>
    </citation>
    <scope>NUCLEOTIDE SEQUENCE [LARGE SCALE GENOMIC DNA]</scope>
    <source>
        <strain evidence="4 5">SWE-8-4</strain>
    </source>
</reference>
<dbReference type="STRING" id="133385.A0A2T9YQD3"/>
<evidence type="ECO:0000313" key="5">
    <source>
        <dbReference type="Proteomes" id="UP000245383"/>
    </source>
</evidence>
<dbReference type="GO" id="GO:0046872">
    <property type="term" value="F:metal ion binding"/>
    <property type="evidence" value="ECO:0007669"/>
    <property type="project" value="UniProtKB-KW"/>
</dbReference>
<protein>
    <recommendedName>
        <fullName evidence="3">PH domain-containing protein</fullName>
    </recommendedName>
</protein>
<feature type="domain" description="PH" evidence="3">
    <location>
        <begin position="60"/>
        <end position="156"/>
    </location>
</feature>
<evidence type="ECO:0000313" key="4">
    <source>
        <dbReference type="EMBL" id="PVU94464.1"/>
    </source>
</evidence>